<accession>A0A1E4SM93</accession>
<dbReference type="AlphaFoldDB" id="A0A1E4SM93"/>
<feature type="non-terminal residue" evidence="2">
    <location>
        <position position="934"/>
    </location>
</feature>
<protein>
    <recommendedName>
        <fullName evidence="4">Galactose oxidase</fullName>
    </recommendedName>
</protein>
<name>A0A1E4SM93_9ASCO</name>
<feature type="compositionally biased region" description="Polar residues" evidence="1">
    <location>
        <begin position="417"/>
        <end position="440"/>
    </location>
</feature>
<evidence type="ECO:0000313" key="2">
    <source>
        <dbReference type="EMBL" id="ODV80608.1"/>
    </source>
</evidence>
<evidence type="ECO:0008006" key="4">
    <source>
        <dbReference type="Google" id="ProtNLM"/>
    </source>
</evidence>
<dbReference type="STRING" id="984487.A0A1E4SM93"/>
<evidence type="ECO:0000313" key="3">
    <source>
        <dbReference type="Proteomes" id="UP000094285"/>
    </source>
</evidence>
<dbReference type="GeneID" id="30982634"/>
<dbReference type="OrthoDB" id="10251809at2759"/>
<organism evidence="2 3">
    <name type="scientific">Suhomyces tanzawaensis NRRL Y-17324</name>
    <dbReference type="NCBI Taxonomy" id="984487"/>
    <lineage>
        <taxon>Eukaryota</taxon>
        <taxon>Fungi</taxon>
        <taxon>Dikarya</taxon>
        <taxon>Ascomycota</taxon>
        <taxon>Saccharomycotina</taxon>
        <taxon>Pichiomycetes</taxon>
        <taxon>Debaryomycetaceae</taxon>
        <taxon>Suhomyces</taxon>
    </lineage>
</organism>
<feature type="region of interest" description="Disordered" evidence="1">
    <location>
        <begin position="331"/>
        <end position="397"/>
    </location>
</feature>
<feature type="compositionally biased region" description="Low complexity" evidence="1">
    <location>
        <begin position="358"/>
        <end position="385"/>
    </location>
</feature>
<sequence length="934" mass="105842">QKPLANEAEFLRNNHTHWQHGVTTPYTTFKYYKVNNISTKTRLNKLNDKGLYTPKLVVDRVDHSAFTPHLARQGASTPPLTHKVLDKNVCRTDTGDSIFSGHFAIPRVSINIPSYNDTDEFGPDFLVPQMCYQNHFDADDLTYTFGGLCVSGSSTFEHLGLPSSVSLDKISIHFPCELPPFVSREILTNPFMSQNRNFYLFNPKRASLTYLDTLDPSNSPGHINSLISTEISDRHIFFYGGFMIKDESVTYNADIDRWIIKKKLILNKDGYILDRLSFKFIKVDLKEKVGAFKHEGRLGSAIVSNVYRKHEKPGKNPTKALLPLIFTESTSSYSNSTSPYMKPNQSPKHKPSSKVYGSSLKSVSTSSSSNSADVSSIGVSESSGSLNNSPIAGSKTSKLSILSKSSRIFHRSHHQRQLSNGTPKSPQAQPHTLKNTYSKQVKQHRSNSQHSSNDSRPVSPIQLLQKSKQEGVNRLDSLHKQETVHKLDMDLQQVLYSPPESRSTTPVSFEKIHSYKPPSFEATKQKYQETKINEIDSDSTSADEEQNRKHILFHESILKTGINGVTVFIFGGFRPVESENGVLKFVASDELLKIDLACTDDGKSIHFHAEGLMFDISESCRSMANVPDAWPSPRGYFAHSLINYSEKHEHCNNDIFQDSDIESIASRRAASPLSSSSSASFRTISSAQENKLAIQGPDQYFKGKALLVQGGCNEEGESFSGFHLFLFDTGQWKTLTTYCYDYYEYPIKPYEDDDNSRFFKGGEVDDPKLIEAELRSCHHTALYYRNEGRDYLFFMGGFRNDFLRHFDKTPYVSEKFDVTRLSRFAFVSDNTNTARIPVLNLQTQTWRFLRYYNDVDHIVTDKYIDRVNYNPLWLNARIANYGGSISLNGKSITICHGLSIPCPAKKEDYEKMRKEIPLRLFLWGAHVHFTFPDL</sequence>
<reference evidence="3" key="1">
    <citation type="submission" date="2016-05" db="EMBL/GenBank/DDBJ databases">
        <title>Comparative genomics of biotechnologically important yeasts.</title>
        <authorList>
            <consortium name="DOE Joint Genome Institute"/>
            <person name="Riley R."/>
            <person name="Haridas S."/>
            <person name="Wolfe K.H."/>
            <person name="Lopes M.R."/>
            <person name="Hittinger C.T."/>
            <person name="Goker M."/>
            <person name="Salamov A."/>
            <person name="Wisecaver J."/>
            <person name="Long T.M."/>
            <person name="Aerts A.L."/>
            <person name="Barry K."/>
            <person name="Choi C."/>
            <person name="Clum A."/>
            <person name="Coughlan A.Y."/>
            <person name="Deshpande S."/>
            <person name="Douglass A.P."/>
            <person name="Hanson S.J."/>
            <person name="Klenk H.-P."/>
            <person name="Labutti K."/>
            <person name="Lapidus A."/>
            <person name="Lindquist E."/>
            <person name="Lipzen A."/>
            <person name="Meier-Kolthoff J.P."/>
            <person name="Ohm R.A."/>
            <person name="Otillar R.P."/>
            <person name="Pangilinan J."/>
            <person name="Peng Y."/>
            <person name="Rokas A."/>
            <person name="Rosa C.A."/>
            <person name="Scheuner C."/>
            <person name="Sibirny A.A."/>
            <person name="Slot J.C."/>
            <person name="Stielow J.B."/>
            <person name="Sun H."/>
            <person name="Kurtzman C.P."/>
            <person name="Blackwell M."/>
            <person name="Grigoriev I.V."/>
            <person name="Jeffries T.W."/>
        </authorList>
    </citation>
    <scope>NUCLEOTIDE SEQUENCE [LARGE SCALE GENOMIC DNA]</scope>
    <source>
        <strain evidence="3">NRRL Y-17324</strain>
    </source>
</reference>
<feature type="non-terminal residue" evidence="2">
    <location>
        <position position="1"/>
    </location>
</feature>
<keyword evidence="3" id="KW-1185">Reference proteome</keyword>
<evidence type="ECO:0000256" key="1">
    <source>
        <dbReference type="SAM" id="MobiDB-lite"/>
    </source>
</evidence>
<gene>
    <name evidence="2" type="ORF">CANTADRAFT_33138</name>
</gene>
<feature type="compositionally biased region" description="Polar residues" evidence="1">
    <location>
        <begin position="448"/>
        <end position="460"/>
    </location>
</feature>
<proteinExistence type="predicted"/>
<feature type="region of interest" description="Disordered" evidence="1">
    <location>
        <begin position="409"/>
        <end position="460"/>
    </location>
</feature>
<dbReference type="EMBL" id="KV453910">
    <property type="protein sequence ID" value="ODV80608.1"/>
    <property type="molecule type" value="Genomic_DNA"/>
</dbReference>
<dbReference type="Proteomes" id="UP000094285">
    <property type="component" value="Unassembled WGS sequence"/>
</dbReference>
<dbReference type="RefSeq" id="XP_020065730.1">
    <property type="nucleotide sequence ID" value="XM_020208497.2"/>
</dbReference>